<dbReference type="GeneID" id="92881972"/>
<protein>
    <submittedName>
        <fullName evidence="1">Uncharacterized protein</fullName>
    </submittedName>
</protein>
<dbReference type="RefSeq" id="WP_007434145.1">
    <property type="nucleotide sequence ID" value="NZ_BJEN01000003.1"/>
</dbReference>
<evidence type="ECO:0000313" key="2">
    <source>
        <dbReference type="Proteomes" id="UP000825072"/>
    </source>
</evidence>
<dbReference type="EMBL" id="AP024747">
    <property type="protein sequence ID" value="BCY26199.1"/>
    <property type="molecule type" value="Genomic_DNA"/>
</dbReference>
<evidence type="ECO:0000313" key="1">
    <source>
        <dbReference type="EMBL" id="BCY26199.1"/>
    </source>
</evidence>
<sequence length="52" mass="5297">MPLGRAVSGIGELISNAQESPAGKVDIGVSGDGPIVAGDYWNNRRKNGGAED</sequence>
<dbReference type="Proteomes" id="UP000825072">
    <property type="component" value="Chromosome 1"/>
</dbReference>
<gene>
    <name evidence="1" type="ORF">KB1_21890</name>
</gene>
<dbReference type="AlphaFoldDB" id="A0AAD1NWW8"/>
<organism evidence="1 2">
    <name type="scientific">Cutibacterium modestum</name>
    <dbReference type="NCBI Taxonomy" id="2559073"/>
    <lineage>
        <taxon>Bacteria</taxon>
        <taxon>Bacillati</taxon>
        <taxon>Actinomycetota</taxon>
        <taxon>Actinomycetes</taxon>
        <taxon>Propionibacteriales</taxon>
        <taxon>Propionibacteriaceae</taxon>
        <taxon>Cutibacterium</taxon>
    </lineage>
</organism>
<name>A0AAD1NWW8_9ACTN</name>
<proteinExistence type="predicted"/>
<accession>A0AAD1NWW8</accession>
<reference evidence="1" key="1">
    <citation type="submission" date="2021-06" db="EMBL/GenBank/DDBJ databases">
        <title>Genome sequence of Cutibacterium modestum strain KB17-24694.</title>
        <authorList>
            <person name="Dekio I."/>
            <person name="Asahina A."/>
            <person name="Nishida M."/>
        </authorList>
    </citation>
    <scope>NUCLEOTIDE SEQUENCE</scope>
    <source>
        <strain evidence="1">KB17-24694</strain>
    </source>
</reference>